<organism evidence="3 4">
    <name type="scientific">Stachybotrys elegans</name>
    <dbReference type="NCBI Taxonomy" id="80388"/>
    <lineage>
        <taxon>Eukaryota</taxon>
        <taxon>Fungi</taxon>
        <taxon>Dikarya</taxon>
        <taxon>Ascomycota</taxon>
        <taxon>Pezizomycotina</taxon>
        <taxon>Sordariomycetes</taxon>
        <taxon>Hypocreomycetidae</taxon>
        <taxon>Hypocreales</taxon>
        <taxon>Stachybotryaceae</taxon>
        <taxon>Stachybotrys</taxon>
    </lineage>
</organism>
<keyword evidence="2" id="KW-0812">Transmembrane</keyword>
<accession>A0A8K0SPU5</accession>
<sequence length="150" mass="17163">MPPSHPSSVNTLKLLIIPAVISLLLFLVLTFVIVPVWRYYRTRYGQYLPLDTITSHTLSWRQRIHERMVQAAIASSNWRRDRANSDPSGGVSDIDLEDGEELDSVDQATRAAIERQSRTSRPDNSRRLSRDLEAVFADDSDEETEPRRGR</sequence>
<dbReference type="EMBL" id="JAGPNK010000007">
    <property type="protein sequence ID" value="KAH7318334.1"/>
    <property type="molecule type" value="Genomic_DNA"/>
</dbReference>
<dbReference type="Proteomes" id="UP000813444">
    <property type="component" value="Unassembled WGS sequence"/>
</dbReference>
<evidence type="ECO:0000256" key="2">
    <source>
        <dbReference type="SAM" id="Phobius"/>
    </source>
</evidence>
<dbReference type="AlphaFoldDB" id="A0A8K0SPU5"/>
<gene>
    <name evidence="3" type="ORF">B0I35DRAFT_409240</name>
</gene>
<keyword evidence="2" id="KW-1133">Transmembrane helix</keyword>
<name>A0A8K0SPU5_9HYPO</name>
<keyword evidence="2" id="KW-0472">Membrane</keyword>
<evidence type="ECO:0000313" key="4">
    <source>
        <dbReference type="Proteomes" id="UP000813444"/>
    </source>
</evidence>
<feature type="compositionally biased region" description="Basic and acidic residues" evidence="1">
    <location>
        <begin position="112"/>
        <end position="133"/>
    </location>
</feature>
<feature type="transmembrane region" description="Helical" evidence="2">
    <location>
        <begin position="12"/>
        <end position="37"/>
    </location>
</feature>
<dbReference type="OrthoDB" id="5427070at2759"/>
<evidence type="ECO:0000256" key="1">
    <source>
        <dbReference type="SAM" id="MobiDB-lite"/>
    </source>
</evidence>
<reference evidence="3" key="1">
    <citation type="journal article" date="2021" name="Nat. Commun.">
        <title>Genetic determinants of endophytism in the Arabidopsis root mycobiome.</title>
        <authorList>
            <person name="Mesny F."/>
            <person name="Miyauchi S."/>
            <person name="Thiergart T."/>
            <person name="Pickel B."/>
            <person name="Atanasova L."/>
            <person name="Karlsson M."/>
            <person name="Huettel B."/>
            <person name="Barry K.W."/>
            <person name="Haridas S."/>
            <person name="Chen C."/>
            <person name="Bauer D."/>
            <person name="Andreopoulos W."/>
            <person name="Pangilinan J."/>
            <person name="LaButti K."/>
            <person name="Riley R."/>
            <person name="Lipzen A."/>
            <person name="Clum A."/>
            <person name="Drula E."/>
            <person name="Henrissat B."/>
            <person name="Kohler A."/>
            <person name="Grigoriev I.V."/>
            <person name="Martin F.M."/>
            <person name="Hacquard S."/>
        </authorList>
    </citation>
    <scope>NUCLEOTIDE SEQUENCE</scope>
    <source>
        <strain evidence="3">MPI-CAGE-CH-0235</strain>
    </source>
</reference>
<feature type="region of interest" description="Disordered" evidence="1">
    <location>
        <begin position="76"/>
        <end position="99"/>
    </location>
</feature>
<comment type="caution">
    <text evidence="3">The sequence shown here is derived from an EMBL/GenBank/DDBJ whole genome shotgun (WGS) entry which is preliminary data.</text>
</comment>
<keyword evidence="4" id="KW-1185">Reference proteome</keyword>
<feature type="region of interest" description="Disordered" evidence="1">
    <location>
        <begin position="111"/>
        <end position="150"/>
    </location>
</feature>
<evidence type="ECO:0000313" key="3">
    <source>
        <dbReference type="EMBL" id="KAH7318334.1"/>
    </source>
</evidence>
<protein>
    <submittedName>
        <fullName evidence="3">Uncharacterized protein</fullName>
    </submittedName>
</protein>
<proteinExistence type="predicted"/>